<dbReference type="GO" id="GO:0033735">
    <property type="term" value="F:aspartate dehydrogenase [NAD(P)+] activity"/>
    <property type="evidence" value="ECO:0007669"/>
    <property type="project" value="UniProtKB-EC"/>
</dbReference>
<dbReference type="Gene3D" id="3.40.50.720">
    <property type="entry name" value="NAD(P)-binding Rossmann-like Domain"/>
    <property type="match status" value="1"/>
</dbReference>
<dbReference type="EMBL" id="LN899821">
    <property type="protein sequence ID" value="CUV20053.1"/>
    <property type="molecule type" value="Genomic_DNA"/>
</dbReference>
<dbReference type="HAMAP" id="MF_01265">
    <property type="entry name" value="NadX"/>
    <property type="match status" value="1"/>
</dbReference>
<comment type="catalytic activity">
    <reaction evidence="6">
        <text>L-aspartate + NAD(+) + H2O = oxaloacetate + NH4(+) + NADH + H(+)</text>
        <dbReference type="Rhea" id="RHEA:11788"/>
        <dbReference type="ChEBI" id="CHEBI:15377"/>
        <dbReference type="ChEBI" id="CHEBI:15378"/>
        <dbReference type="ChEBI" id="CHEBI:16452"/>
        <dbReference type="ChEBI" id="CHEBI:28938"/>
        <dbReference type="ChEBI" id="CHEBI:29991"/>
        <dbReference type="ChEBI" id="CHEBI:57540"/>
        <dbReference type="ChEBI" id="CHEBI:57945"/>
        <dbReference type="EC" id="1.4.1.21"/>
    </reaction>
</comment>
<evidence type="ECO:0000259" key="8">
    <source>
        <dbReference type="Pfam" id="PF01958"/>
    </source>
</evidence>
<evidence type="ECO:0000256" key="3">
    <source>
        <dbReference type="ARBA" id="ARBA00022857"/>
    </source>
</evidence>
<comment type="pathway">
    <text evidence="6">Cofactor biosynthesis; NAD(+) biosynthesis; iminoaspartate from L-aspartate (dehydrogenase route): step 1/1.</text>
</comment>
<dbReference type="InterPro" id="IPR020626">
    <property type="entry name" value="Asp_DH_prok"/>
</dbReference>
<keyword evidence="2 6" id="KW-0662">Pyridine nucleotide biosynthesis</keyword>
<evidence type="ECO:0000256" key="7">
    <source>
        <dbReference type="SAM" id="MobiDB-lite"/>
    </source>
</evidence>
<feature type="active site" evidence="6">
    <location>
        <position position="299"/>
    </location>
</feature>
<feature type="binding site" evidence="6">
    <location>
        <position position="203"/>
    </location>
    <ligand>
        <name>NAD(+)</name>
        <dbReference type="ChEBI" id="CHEBI:57540"/>
    </ligand>
</feature>
<evidence type="ECO:0000256" key="4">
    <source>
        <dbReference type="ARBA" id="ARBA00023002"/>
    </source>
</evidence>
<evidence type="ECO:0000256" key="2">
    <source>
        <dbReference type="ARBA" id="ARBA00022642"/>
    </source>
</evidence>
<evidence type="ECO:0000256" key="1">
    <source>
        <dbReference type="ARBA" id="ARBA00008331"/>
    </source>
</evidence>
<evidence type="ECO:0000313" key="10">
    <source>
        <dbReference type="EMBL" id="CUV20053.1"/>
    </source>
</evidence>
<evidence type="ECO:0000256" key="5">
    <source>
        <dbReference type="ARBA" id="ARBA00023027"/>
    </source>
</evidence>
<dbReference type="PANTHER" id="PTHR31873:SF6">
    <property type="entry name" value="ASPARTATE DEHYDROGENASE DOMAIN-CONTAINING PROTEIN"/>
    <property type="match status" value="1"/>
</dbReference>
<comment type="similarity">
    <text evidence="1 6">Belongs to the L-aspartate dehydrogenase family.</text>
</comment>
<comment type="miscellaneous">
    <text evidence="6">The iminoaspartate product is unstable in aqueous solution and can decompose to oxaloacetate and ammonia.</text>
</comment>
<proteinExistence type="inferred from homology"/>
<comment type="function">
    <text evidence="6">Specifically catalyzes the NAD or NADP-dependent dehydrogenation of L-aspartate to iminoaspartate.</text>
</comment>
<feature type="binding site" evidence="6">
    <location>
        <position position="269"/>
    </location>
    <ligand>
        <name>NAD(+)</name>
        <dbReference type="ChEBI" id="CHEBI:57540"/>
    </ligand>
</feature>
<dbReference type="GO" id="GO:0051287">
    <property type="term" value="F:NAD binding"/>
    <property type="evidence" value="ECO:0007669"/>
    <property type="project" value="UniProtKB-UniRule"/>
</dbReference>
<dbReference type="SUPFAM" id="SSF51735">
    <property type="entry name" value="NAD(P)-binding Rossmann-fold domains"/>
    <property type="match status" value="1"/>
</dbReference>
<accession>A0A0S4X1X9</accession>
<gene>
    <name evidence="6" type="primary">nadX</name>
    <name evidence="10" type="ORF">PSS4_v1_1310022</name>
    <name evidence="11" type="ORF">RUN215_v1_1330015</name>
</gene>
<dbReference type="EMBL" id="LN899820">
    <property type="protein sequence ID" value="CUV57467.1"/>
    <property type="molecule type" value="Genomic_DNA"/>
</dbReference>
<keyword evidence="4 6" id="KW-0560">Oxidoreductase</keyword>
<dbReference type="AlphaFoldDB" id="A0A0S4X1X9"/>
<feature type="region of interest" description="Disordered" evidence="7">
    <location>
        <begin position="1"/>
        <end position="23"/>
    </location>
</feature>
<dbReference type="NCBIfam" id="NF009827">
    <property type="entry name" value="PRK13303.1-2"/>
    <property type="match status" value="1"/>
</dbReference>
<name>A0A0S4X1X9_RALSL</name>
<dbReference type="Pfam" id="PF01958">
    <property type="entry name" value="Asp_DH_C"/>
    <property type="match status" value="1"/>
</dbReference>
<dbReference type="GO" id="GO:0009435">
    <property type="term" value="P:NAD+ biosynthetic process"/>
    <property type="evidence" value="ECO:0007669"/>
    <property type="project" value="UniProtKB-UniRule"/>
</dbReference>
<keyword evidence="3 6" id="KW-0521">NADP</keyword>
<dbReference type="EC" id="1.4.1.21" evidence="6"/>
<dbReference type="GO" id="GO:0016639">
    <property type="term" value="F:oxidoreductase activity, acting on the CH-NH2 group of donors, NAD or NADP as acceptor"/>
    <property type="evidence" value="ECO:0007669"/>
    <property type="project" value="UniProtKB-UniRule"/>
</dbReference>
<dbReference type="InterPro" id="IPR005106">
    <property type="entry name" value="Asp/hSer_DH_NAD-bd"/>
</dbReference>
<dbReference type="GO" id="GO:0050661">
    <property type="term" value="F:NADP binding"/>
    <property type="evidence" value="ECO:0007669"/>
    <property type="project" value="UniProtKB-UniRule"/>
</dbReference>
<sequence>MTLQRCLDSREPPHAPVAGCDGERSGIAHFPLPSQRRRAWADPIIVPRPDKGDGVIKNIQEGARGLSRTTVVQQKELKMLHVSMVGCGAIGQGVLELLKSDPDLCFDTVIVPEHGMDRARAAIAPFAPRTRVMTRLPAQADRPDLLVECAGHDALREHVVPALEQGIDCLVVSVGALSEPGLAERLEAAARRGHAQMQLLSGAIGAIDALAAARVGGLDAVVYTGRKPPRAWKGTPAERQFDLDALDRTTVIFEGKASDAALLFPKNANVAATLALAGLGMERTHVRLLADPTLDENIHHVEARGAFGGFELIMRGKPLAANPKTSALTVFSVVRALGNRAHAVSI</sequence>
<dbReference type="NCBIfam" id="NF009828">
    <property type="entry name" value="PRK13303.1-3"/>
    <property type="match status" value="1"/>
</dbReference>
<feature type="domain" description="Aspartate dehydrogenase" evidence="8">
    <location>
        <begin position="247"/>
        <end position="334"/>
    </location>
</feature>
<evidence type="ECO:0000259" key="9">
    <source>
        <dbReference type="Pfam" id="PF03447"/>
    </source>
</evidence>
<evidence type="ECO:0000256" key="6">
    <source>
        <dbReference type="HAMAP-Rule" id="MF_01265"/>
    </source>
</evidence>
<organism evidence="11">
    <name type="scientific">Ralstonia solanacearum</name>
    <name type="common">Pseudomonas solanacearum</name>
    <dbReference type="NCBI Taxonomy" id="305"/>
    <lineage>
        <taxon>Bacteria</taxon>
        <taxon>Pseudomonadati</taxon>
        <taxon>Pseudomonadota</taxon>
        <taxon>Betaproteobacteria</taxon>
        <taxon>Burkholderiales</taxon>
        <taxon>Burkholderiaceae</taxon>
        <taxon>Ralstonia</taxon>
        <taxon>Ralstonia solanacearum species complex</taxon>
    </lineage>
</organism>
<evidence type="ECO:0000313" key="11">
    <source>
        <dbReference type="EMBL" id="CUV57467.1"/>
    </source>
</evidence>
<dbReference type="Pfam" id="PF03447">
    <property type="entry name" value="NAD_binding_3"/>
    <property type="match status" value="1"/>
</dbReference>
<protein>
    <recommendedName>
        <fullName evidence="6">L-aspartate dehydrogenase</fullName>
        <ecNumber evidence="6">1.4.1.21</ecNumber>
    </recommendedName>
</protein>
<dbReference type="UniPathway" id="UPA00253">
    <property type="reaction ID" value="UER00456"/>
</dbReference>
<dbReference type="InterPro" id="IPR036291">
    <property type="entry name" value="NAD(P)-bd_dom_sf"/>
</dbReference>
<reference evidence="11" key="1">
    <citation type="submission" date="2015-10" db="EMBL/GenBank/DDBJ databases">
        <authorList>
            <person name="Gilbert D.G."/>
        </authorList>
    </citation>
    <scope>NUCLEOTIDE SEQUENCE</scope>
    <source>
        <strain evidence="11">Phyl III-seqv23</strain>
    </source>
</reference>
<dbReference type="PANTHER" id="PTHR31873">
    <property type="entry name" value="L-ASPARTATE DEHYDROGENASE-RELATED"/>
    <property type="match status" value="1"/>
</dbReference>
<feature type="domain" description="Aspartate/homoserine dehydrogenase NAD-binding" evidence="9">
    <location>
        <begin position="86"/>
        <end position="196"/>
    </location>
</feature>
<dbReference type="SUPFAM" id="SSF55347">
    <property type="entry name" value="Glyceraldehyde-3-phosphate dehydrogenase-like, C-terminal domain"/>
    <property type="match status" value="1"/>
</dbReference>
<dbReference type="InterPro" id="IPR002811">
    <property type="entry name" value="Asp_DH"/>
</dbReference>
<dbReference type="Gene3D" id="3.30.360.10">
    <property type="entry name" value="Dihydrodipicolinate Reductase, domain 2"/>
    <property type="match status" value="1"/>
</dbReference>
<comment type="catalytic activity">
    <reaction evidence="6">
        <text>L-aspartate + NADP(+) + H2O = oxaloacetate + NH4(+) + NADPH + H(+)</text>
        <dbReference type="Rhea" id="RHEA:11784"/>
        <dbReference type="ChEBI" id="CHEBI:15377"/>
        <dbReference type="ChEBI" id="CHEBI:15378"/>
        <dbReference type="ChEBI" id="CHEBI:16452"/>
        <dbReference type="ChEBI" id="CHEBI:28938"/>
        <dbReference type="ChEBI" id="CHEBI:29991"/>
        <dbReference type="ChEBI" id="CHEBI:57783"/>
        <dbReference type="ChEBI" id="CHEBI:58349"/>
        <dbReference type="EC" id="1.4.1.21"/>
    </reaction>
</comment>
<keyword evidence="5 6" id="KW-0520">NAD</keyword>